<keyword evidence="4 6" id="KW-1133">Transmembrane helix</keyword>
<evidence type="ECO:0000313" key="8">
    <source>
        <dbReference type="Proteomes" id="UP000799444"/>
    </source>
</evidence>
<evidence type="ECO:0000256" key="2">
    <source>
        <dbReference type="ARBA" id="ARBA00022692"/>
    </source>
</evidence>
<keyword evidence="5 6" id="KW-0472">Membrane</keyword>
<gene>
    <name evidence="7" type="ORF">EJ04DRAFT_575027</name>
</gene>
<sequence>MVGRPSVDTPGHSFLDFIPHCRPSNIAPGSATVNMMDSLSVSTIVLLGAASALLLAAMLYPGPLLRWLQLKRYQYEVTFALYMLTATEKFIFNSLLFLLVSLLIIAVALYLPEHVVLISNRIFYYFLGDEASLSRTAKSTTSLISAAATQFLGSRNAVTNMGAAAQNGALAGPGRGLMEA</sequence>
<proteinExistence type="predicted"/>
<keyword evidence="2 6" id="KW-0812">Transmembrane</keyword>
<evidence type="ECO:0000256" key="3">
    <source>
        <dbReference type="ARBA" id="ARBA00022824"/>
    </source>
</evidence>
<keyword evidence="3" id="KW-0256">Endoplasmic reticulum</keyword>
<feature type="transmembrane region" description="Helical" evidence="6">
    <location>
        <begin position="39"/>
        <end position="60"/>
    </location>
</feature>
<dbReference type="Pfam" id="PF11779">
    <property type="entry name" value="SPT_ssu-like"/>
    <property type="match status" value="1"/>
</dbReference>
<organism evidence="7 8">
    <name type="scientific">Polyplosphaeria fusca</name>
    <dbReference type="NCBI Taxonomy" id="682080"/>
    <lineage>
        <taxon>Eukaryota</taxon>
        <taxon>Fungi</taxon>
        <taxon>Dikarya</taxon>
        <taxon>Ascomycota</taxon>
        <taxon>Pezizomycotina</taxon>
        <taxon>Dothideomycetes</taxon>
        <taxon>Pleosporomycetidae</taxon>
        <taxon>Pleosporales</taxon>
        <taxon>Tetraplosphaeriaceae</taxon>
        <taxon>Polyplosphaeria</taxon>
    </lineage>
</organism>
<dbReference type="AlphaFoldDB" id="A0A9P4R296"/>
<dbReference type="Proteomes" id="UP000799444">
    <property type="component" value="Unassembled WGS sequence"/>
</dbReference>
<protein>
    <submittedName>
        <fullName evidence="7">Uncharacterized protein</fullName>
    </submittedName>
</protein>
<dbReference type="InterPro" id="IPR024512">
    <property type="entry name" value="Ser_palmitoyltrfase_ssu-like"/>
</dbReference>
<dbReference type="OrthoDB" id="202672at2759"/>
<keyword evidence="8" id="KW-1185">Reference proteome</keyword>
<evidence type="ECO:0000256" key="4">
    <source>
        <dbReference type="ARBA" id="ARBA00022989"/>
    </source>
</evidence>
<evidence type="ECO:0000256" key="1">
    <source>
        <dbReference type="ARBA" id="ARBA00004477"/>
    </source>
</evidence>
<comment type="caution">
    <text evidence="7">The sequence shown here is derived from an EMBL/GenBank/DDBJ whole genome shotgun (WGS) entry which is preliminary data.</text>
</comment>
<feature type="transmembrane region" description="Helical" evidence="6">
    <location>
        <begin position="90"/>
        <end position="111"/>
    </location>
</feature>
<dbReference type="EMBL" id="ML996121">
    <property type="protein sequence ID" value="KAF2736805.1"/>
    <property type="molecule type" value="Genomic_DNA"/>
</dbReference>
<accession>A0A9P4R296</accession>
<evidence type="ECO:0000313" key="7">
    <source>
        <dbReference type="EMBL" id="KAF2736805.1"/>
    </source>
</evidence>
<reference evidence="7" key="1">
    <citation type="journal article" date="2020" name="Stud. Mycol.">
        <title>101 Dothideomycetes genomes: a test case for predicting lifestyles and emergence of pathogens.</title>
        <authorList>
            <person name="Haridas S."/>
            <person name="Albert R."/>
            <person name="Binder M."/>
            <person name="Bloem J."/>
            <person name="Labutti K."/>
            <person name="Salamov A."/>
            <person name="Andreopoulos B."/>
            <person name="Baker S."/>
            <person name="Barry K."/>
            <person name="Bills G."/>
            <person name="Bluhm B."/>
            <person name="Cannon C."/>
            <person name="Castanera R."/>
            <person name="Culley D."/>
            <person name="Daum C."/>
            <person name="Ezra D."/>
            <person name="Gonzalez J."/>
            <person name="Henrissat B."/>
            <person name="Kuo A."/>
            <person name="Liang C."/>
            <person name="Lipzen A."/>
            <person name="Lutzoni F."/>
            <person name="Magnuson J."/>
            <person name="Mondo S."/>
            <person name="Nolan M."/>
            <person name="Ohm R."/>
            <person name="Pangilinan J."/>
            <person name="Park H.-J."/>
            <person name="Ramirez L."/>
            <person name="Alfaro M."/>
            <person name="Sun H."/>
            <person name="Tritt A."/>
            <person name="Yoshinaga Y."/>
            <person name="Zwiers L.-H."/>
            <person name="Turgeon B."/>
            <person name="Goodwin S."/>
            <person name="Spatafora J."/>
            <person name="Crous P."/>
            <person name="Grigoriev I."/>
        </authorList>
    </citation>
    <scope>NUCLEOTIDE SEQUENCE</scope>
    <source>
        <strain evidence="7">CBS 125425</strain>
    </source>
</reference>
<evidence type="ECO:0000256" key="6">
    <source>
        <dbReference type="SAM" id="Phobius"/>
    </source>
</evidence>
<dbReference type="GO" id="GO:0005789">
    <property type="term" value="C:endoplasmic reticulum membrane"/>
    <property type="evidence" value="ECO:0007669"/>
    <property type="project" value="UniProtKB-SubCell"/>
</dbReference>
<name>A0A9P4R296_9PLEO</name>
<evidence type="ECO:0000256" key="5">
    <source>
        <dbReference type="ARBA" id="ARBA00023136"/>
    </source>
</evidence>
<comment type="subcellular location">
    <subcellularLocation>
        <location evidence="1">Endoplasmic reticulum membrane</location>
        <topology evidence="1">Multi-pass membrane protein</topology>
    </subcellularLocation>
</comment>